<protein>
    <recommendedName>
        <fullName evidence="4">UspA domain-containing protein</fullName>
    </recommendedName>
</protein>
<keyword evidence="2" id="KW-0547">Nucleotide-binding</keyword>
<dbReference type="Pfam" id="PF00582">
    <property type="entry name" value="Usp"/>
    <property type="match status" value="1"/>
</dbReference>
<evidence type="ECO:0000313" key="5">
    <source>
        <dbReference type="EMBL" id="KRG27978.1"/>
    </source>
</evidence>
<dbReference type="InterPro" id="IPR014729">
    <property type="entry name" value="Rossmann-like_a/b/a_fold"/>
</dbReference>
<dbReference type="Proteomes" id="UP000051643">
    <property type="component" value="Unassembled WGS sequence"/>
</dbReference>
<evidence type="ECO:0000313" key="6">
    <source>
        <dbReference type="Proteomes" id="UP000051643"/>
    </source>
</evidence>
<evidence type="ECO:0000256" key="2">
    <source>
        <dbReference type="ARBA" id="ARBA00022741"/>
    </source>
</evidence>
<dbReference type="GO" id="GO:0005524">
    <property type="term" value="F:ATP binding"/>
    <property type="evidence" value="ECO:0007669"/>
    <property type="project" value="UniProtKB-KW"/>
</dbReference>
<evidence type="ECO:0000259" key="4">
    <source>
        <dbReference type="Pfam" id="PF00582"/>
    </source>
</evidence>
<reference evidence="5" key="1">
    <citation type="submission" date="2015-10" db="EMBL/GenBank/DDBJ databases">
        <title>Draft genome sequence of Salegentibacter mishustinae KCTC 12263.</title>
        <authorList>
            <person name="Lin W."/>
            <person name="Zheng Q."/>
        </authorList>
    </citation>
    <scope>NUCLEOTIDE SEQUENCE [LARGE SCALE GENOMIC DNA]</scope>
    <source>
        <strain evidence="5">KCTC 12263</strain>
    </source>
</reference>
<gene>
    <name evidence="5" type="ORF">APR42_09535</name>
</gene>
<keyword evidence="6" id="KW-1185">Reference proteome</keyword>
<proteinExistence type="inferred from homology"/>
<dbReference type="Gene3D" id="3.40.50.620">
    <property type="entry name" value="HUPs"/>
    <property type="match status" value="2"/>
</dbReference>
<dbReference type="EMBL" id="LKTP01000034">
    <property type="protein sequence ID" value="KRG27978.1"/>
    <property type="molecule type" value="Genomic_DNA"/>
</dbReference>
<dbReference type="STRING" id="270918.APR42_09535"/>
<dbReference type="PANTHER" id="PTHR46268">
    <property type="entry name" value="STRESS RESPONSE PROTEIN NHAX"/>
    <property type="match status" value="1"/>
</dbReference>
<dbReference type="AlphaFoldDB" id="A0A0Q9ZEE6"/>
<dbReference type="CDD" id="cd00293">
    <property type="entry name" value="USP-like"/>
    <property type="match status" value="1"/>
</dbReference>
<dbReference type="PANTHER" id="PTHR46268:SF27">
    <property type="entry name" value="UNIVERSAL STRESS PROTEIN RV2623"/>
    <property type="match status" value="1"/>
</dbReference>
<comment type="caution">
    <text evidence="5">The sequence shown here is derived from an EMBL/GenBank/DDBJ whole genome shotgun (WGS) entry which is preliminary data.</text>
</comment>
<comment type="similarity">
    <text evidence="1">Belongs to the universal stress protein A family.</text>
</comment>
<dbReference type="RefSeq" id="WP_057482650.1">
    <property type="nucleotide sequence ID" value="NZ_BMWR01000004.1"/>
</dbReference>
<dbReference type="InterPro" id="IPR006016">
    <property type="entry name" value="UspA"/>
</dbReference>
<accession>A0A0Q9ZEE6</accession>
<organism evidence="5 6">
    <name type="scientific">Salegentibacter mishustinae</name>
    <dbReference type="NCBI Taxonomy" id="270918"/>
    <lineage>
        <taxon>Bacteria</taxon>
        <taxon>Pseudomonadati</taxon>
        <taxon>Bacteroidota</taxon>
        <taxon>Flavobacteriia</taxon>
        <taxon>Flavobacteriales</taxon>
        <taxon>Flavobacteriaceae</taxon>
        <taxon>Salegentibacter</taxon>
    </lineage>
</organism>
<sequence>MKKIVYATNCTENSSTALKYTYANRKIFDADLIVLHVVTSAQKLSKKETAKLLTEEKHRVADFCSSQLGDSLENLDLTISVVTGESPIKGIQDFVKDMNLQMLVIGACGARPIRELLFGSTAKEMITHPEFPILTIPQAYEVKTPKKILYTTDFEEEDVFYLKKLVETFSTHSSKISVVHIIKKDDRPEKIKEQEEKFKWLKSANFDSSKLEYELIYSNNVVDALSKFIKEEDIDIVAMLERKNQQKSNLLHKDVVKQIYSSVKVPLLIFK</sequence>
<name>A0A0Q9ZEE6_9FLAO</name>
<feature type="domain" description="UspA" evidence="4">
    <location>
        <begin position="1"/>
        <end position="136"/>
    </location>
</feature>
<dbReference type="OrthoDB" id="9788959at2"/>
<dbReference type="SUPFAM" id="SSF52402">
    <property type="entry name" value="Adenine nucleotide alpha hydrolases-like"/>
    <property type="match status" value="2"/>
</dbReference>
<dbReference type="PRINTS" id="PR01438">
    <property type="entry name" value="UNVRSLSTRESS"/>
</dbReference>
<dbReference type="InterPro" id="IPR006015">
    <property type="entry name" value="Universal_stress_UspA"/>
</dbReference>
<keyword evidence="3" id="KW-0067">ATP-binding</keyword>
<evidence type="ECO:0000256" key="3">
    <source>
        <dbReference type="ARBA" id="ARBA00022840"/>
    </source>
</evidence>
<evidence type="ECO:0000256" key="1">
    <source>
        <dbReference type="ARBA" id="ARBA00008791"/>
    </source>
</evidence>